<evidence type="ECO:0000256" key="3">
    <source>
        <dbReference type="ARBA" id="ARBA00012239"/>
    </source>
</evidence>
<dbReference type="InterPro" id="IPR020578">
    <property type="entry name" value="Aminotrans_V_PyrdxlP_BS"/>
</dbReference>
<protein>
    <recommendedName>
        <fullName evidence="3">cysteine desulfurase</fullName>
        <ecNumber evidence="3">2.8.1.7</ecNumber>
    </recommendedName>
</protein>
<keyword evidence="13" id="KW-1185">Reference proteome</keyword>
<dbReference type="Gene3D" id="1.10.260.50">
    <property type="match status" value="1"/>
</dbReference>
<dbReference type="RefSeq" id="WP_348718614.1">
    <property type="nucleotide sequence ID" value="NZ_CAXJIO010000016.1"/>
</dbReference>
<comment type="similarity">
    <text evidence="2">Belongs to the class-V pyridoxal-phosphate-dependent aminotransferase family. NifS/IscS subfamily.</text>
</comment>
<evidence type="ECO:0000256" key="9">
    <source>
        <dbReference type="ARBA" id="ARBA00050776"/>
    </source>
</evidence>
<dbReference type="Proteomes" id="UP001497527">
    <property type="component" value="Unassembled WGS sequence"/>
</dbReference>
<keyword evidence="7" id="KW-0408">Iron</keyword>
<dbReference type="EMBL" id="CAXJIO010000016">
    <property type="protein sequence ID" value="CAL2104311.1"/>
    <property type="molecule type" value="Genomic_DNA"/>
</dbReference>
<sequence length="381" mass="42617">MKSIYLDNAATTPMLPEVMEVMQQSMRDNFGNPSSTHQFGRKAKAAIERVRKEIAKQFNVSSSEIIFTAGGTEADNLILKNAVENLGVDTIITSKIEHHAVLRTVEFLKEKYQVKVVFVDVDEFGGVLLDDLENKLEKSVGSKVLVSLMWVNNEIGNLLALKEVVDLCKKHKAFFHSDTVQGVGHYQLDLKEIPIDFITASAHKFHGPKGVGFAYFKKGFGIQPMIHGGNQEKGVRSSTENVHSILGMGKAFQVAYDNLNEDVAYIKGVKKYFKEQLEGISEEIKFNGLSSLLDKSTYTVLSVRFPIEDKMLLFNLDLQGIAVSGGSACQSGSNKGSHVLREFLNEEESRKTSIRFSFSKYTTKDEVDYVVNFLKKSKFQF</sequence>
<evidence type="ECO:0000259" key="11">
    <source>
        <dbReference type="Pfam" id="PF00266"/>
    </source>
</evidence>
<dbReference type="SUPFAM" id="SSF53383">
    <property type="entry name" value="PLP-dependent transferases"/>
    <property type="match status" value="1"/>
</dbReference>
<dbReference type="PROSITE" id="PS00595">
    <property type="entry name" value="AA_TRANSFER_CLASS_5"/>
    <property type="match status" value="1"/>
</dbReference>
<keyword evidence="4 12" id="KW-0808">Transferase</keyword>
<comment type="cofactor">
    <cofactor evidence="1 10">
        <name>pyridoxal 5'-phosphate</name>
        <dbReference type="ChEBI" id="CHEBI:597326"/>
    </cofactor>
</comment>
<dbReference type="InterPro" id="IPR016454">
    <property type="entry name" value="Cysteine_dSase"/>
</dbReference>
<evidence type="ECO:0000313" key="13">
    <source>
        <dbReference type="Proteomes" id="UP001497527"/>
    </source>
</evidence>
<evidence type="ECO:0000256" key="5">
    <source>
        <dbReference type="ARBA" id="ARBA00022723"/>
    </source>
</evidence>
<comment type="caution">
    <text evidence="12">The sequence shown here is derived from an EMBL/GenBank/DDBJ whole genome shotgun (WGS) entry which is preliminary data.</text>
</comment>
<reference evidence="12 13" key="1">
    <citation type="submission" date="2024-05" db="EMBL/GenBank/DDBJ databases">
        <authorList>
            <person name="Duchaud E."/>
        </authorList>
    </citation>
    <scope>NUCLEOTIDE SEQUENCE [LARGE SCALE GENOMIC DNA]</scope>
    <source>
        <strain evidence="12">Ena-SAMPLE-TAB-13-05-2024-13:56:06:370-140308</strain>
    </source>
</reference>
<keyword evidence="8" id="KW-0411">Iron-sulfur</keyword>
<evidence type="ECO:0000256" key="6">
    <source>
        <dbReference type="ARBA" id="ARBA00022898"/>
    </source>
</evidence>
<comment type="catalytic activity">
    <reaction evidence="9">
        <text>(sulfur carrier)-H + L-cysteine = (sulfur carrier)-SH + L-alanine</text>
        <dbReference type="Rhea" id="RHEA:43892"/>
        <dbReference type="Rhea" id="RHEA-COMP:14737"/>
        <dbReference type="Rhea" id="RHEA-COMP:14739"/>
        <dbReference type="ChEBI" id="CHEBI:29917"/>
        <dbReference type="ChEBI" id="CHEBI:35235"/>
        <dbReference type="ChEBI" id="CHEBI:57972"/>
        <dbReference type="ChEBI" id="CHEBI:64428"/>
        <dbReference type="EC" id="2.8.1.7"/>
    </reaction>
</comment>
<feature type="domain" description="Aminotransferase class V" evidence="11">
    <location>
        <begin position="4"/>
        <end position="370"/>
    </location>
</feature>
<dbReference type="InterPro" id="IPR000192">
    <property type="entry name" value="Aminotrans_V_dom"/>
</dbReference>
<accession>A0ABP1F1B6</accession>
<keyword evidence="5" id="KW-0479">Metal-binding</keyword>
<evidence type="ECO:0000256" key="2">
    <source>
        <dbReference type="ARBA" id="ARBA00006490"/>
    </source>
</evidence>
<organism evidence="12 13">
    <name type="scientific">Tenacibaculum polynesiense</name>
    <dbReference type="NCBI Taxonomy" id="3137857"/>
    <lineage>
        <taxon>Bacteria</taxon>
        <taxon>Pseudomonadati</taxon>
        <taxon>Bacteroidota</taxon>
        <taxon>Flavobacteriia</taxon>
        <taxon>Flavobacteriales</taxon>
        <taxon>Flavobacteriaceae</taxon>
        <taxon>Tenacibaculum</taxon>
    </lineage>
</organism>
<dbReference type="InterPro" id="IPR015421">
    <property type="entry name" value="PyrdxlP-dep_Trfase_major"/>
</dbReference>
<dbReference type="Gene3D" id="3.40.640.10">
    <property type="entry name" value="Type I PLP-dependent aspartate aminotransferase-like (Major domain)"/>
    <property type="match status" value="1"/>
</dbReference>
<keyword evidence="6" id="KW-0663">Pyridoxal phosphate</keyword>
<name>A0ABP1F1B6_9FLAO</name>
<dbReference type="PIRSF" id="PIRSF005572">
    <property type="entry name" value="NifS"/>
    <property type="match status" value="1"/>
</dbReference>
<evidence type="ECO:0000256" key="1">
    <source>
        <dbReference type="ARBA" id="ARBA00001933"/>
    </source>
</evidence>
<gene>
    <name evidence="12" type="primary">iscS</name>
    <name evidence="12" type="ORF">T190423A01A_70004</name>
</gene>
<evidence type="ECO:0000256" key="7">
    <source>
        <dbReference type="ARBA" id="ARBA00023004"/>
    </source>
</evidence>
<evidence type="ECO:0000256" key="4">
    <source>
        <dbReference type="ARBA" id="ARBA00022679"/>
    </source>
</evidence>
<dbReference type="EC" id="2.8.1.7" evidence="3"/>
<dbReference type="PANTHER" id="PTHR11601">
    <property type="entry name" value="CYSTEINE DESULFURYLASE FAMILY MEMBER"/>
    <property type="match status" value="1"/>
</dbReference>
<proteinExistence type="inferred from homology"/>
<dbReference type="PANTHER" id="PTHR11601:SF34">
    <property type="entry name" value="CYSTEINE DESULFURASE"/>
    <property type="match status" value="1"/>
</dbReference>
<dbReference type="InterPro" id="IPR015422">
    <property type="entry name" value="PyrdxlP-dep_Trfase_small"/>
</dbReference>
<evidence type="ECO:0000313" key="12">
    <source>
        <dbReference type="EMBL" id="CAL2104311.1"/>
    </source>
</evidence>
<evidence type="ECO:0000256" key="10">
    <source>
        <dbReference type="RuleBase" id="RU004504"/>
    </source>
</evidence>
<dbReference type="Gene3D" id="3.90.1150.10">
    <property type="entry name" value="Aspartate Aminotransferase, domain 1"/>
    <property type="match status" value="1"/>
</dbReference>
<dbReference type="GO" id="GO:0031071">
    <property type="term" value="F:cysteine desulfurase activity"/>
    <property type="evidence" value="ECO:0007669"/>
    <property type="project" value="UniProtKB-EC"/>
</dbReference>
<dbReference type="InterPro" id="IPR015424">
    <property type="entry name" value="PyrdxlP-dep_Trfase"/>
</dbReference>
<evidence type="ECO:0000256" key="8">
    <source>
        <dbReference type="ARBA" id="ARBA00023014"/>
    </source>
</evidence>
<dbReference type="Pfam" id="PF00266">
    <property type="entry name" value="Aminotran_5"/>
    <property type="match status" value="1"/>
</dbReference>